<dbReference type="UniPathway" id="UPA00219"/>
<organism evidence="10 11">
    <name type="scientific">Faecalibacillus faecis</name>
    <dbReference type="NCBI Taxonomy" id="1982628"/>
    <lineage>
        <taxon>Bacteria</taxon>
        <taxon>Bacillati</taxon>
        <taxon>Bacillota</taxon>
        <taxon>Erysipelotrichia</taxon>
        <taxon>Erysipelotrichales</taxon>
        <taxon>Coprobacillaceae</taxon>
        <taxon>Faecalibacillus</taxon>
    </lineage>
</organism>
<dbReference type="GO" id="GO:0008881">
    <property type="term" value="F:glutamate racemase activity"/>
    <property type="evidence" value="ECO:0007669"/>
    <property type="project" value="UniProtKB-UniRule"/>
</dbReference>
<dbReference type="NCBIfam" id="TIGR00067">
    <property type="entry name" value="glut_race"/>
    <property type="match status" value="1"/>
</dbReference>
<dbReference type="EMBL" id="JAJDKZ010000023">
    <property type="protein sequence ID" value="MCB8610684.1"/>
    <property type="molecule type" value="Genomic_DNA"/>
</dbReference>
<evidence type="ECO:0000256" key="1">
    <source>
        <dbReference type="ARBA" id="ARBA00001602"/>
    </source>
</evidence>
<reference evidence="9" key="3">
    <citation type="submission" date="2021-10" db="EMBL/GenBank/DDBJ databases">
        <title>Collection of gut derived symbiotic bacterial strains cultured from healthy donors.</title>
        <authorList>
            <person name="Lin H."/>
            <person name="Littmann E."/>
            <person name="Kohout C."/>
            <person name="Pamer E.G."/>
        </authorList>
    </citation>
    <scope>NUCLEOTIDE SEQUENCE</scope>
    <source>
        <strain evidence="9">DFI.4.48</strain>
    </source>
</reference>
<dbReference type="Proteomes" id="UP000241201">
    <property type="component" value="Unassembled WGS sequence"/>
</dbReference>
<evidence type="ECO:0000313" key="9">
    <source>
        <dbReference type="EMBL" id="MCB8610684.1"/>
    </source>
</evidence>
<keyword evidence="4 8" id="KW-0573">Peptidoglycan synthesis</keyword>
<evidence type="ECO:0000256" key="8">
    <source>
        <dbReference type="HAMAP-Rule" id="MF_00258"/>
    </source>
</evidence>
<feature type="active site" description="Proton donor/acceptor" evidence="8">
    <location>
        <position position="70"/>
    </location>
</feature>
<evidence type="ECO:0000256" key="2">
    <source>
        <dbReference type="ARBA" id="ARBA00013090"/>
    </source>
</evidence>
<proteinExistence type="inferred from homology"/>
<dbReference type="GeneID" id="77471626"/>
<evidence type="ECO:0000256" key="3">
    <source>
        <dbReference type="ARBA" id="ARBA00022960"/>
    </source>
</evidence>
<dbReference type="GO" id="GO:0009252">
    <property type="term" value="P:peptidoglycan biosynthetic process"/>
    <property type="evidence" value="ECO:0007669"/>
    <property type="project" value="UniProtKB-UniRule"/>
</dbReference>
<comment type="caution">
    <text evidence="10">The sequence shown here is derived from an EMBL/GenBank/DDBJ whole genome shotgun (WGS) entry which is preliminary data.</text>
</comment>
<evidence type="ECO:0000256" key="6">
    <source>
        <dbReference type="ARBA" id="ARBA00023316"/>
    </source>
</evidence>
<reference evidence="10" key="2">
    <citation type="journal article" date="2019" name="Int. J. Syst. Evol. Microbiol.">
        <title>Faecalibacillus intestinalis gen. nov., sp. nov. and Faecalibacillus faecis sp. nov., isolated from human faeces.</title>
        <authorList>
            <person name="Seo B."/>
            <person name="Jeon K."/>
            <person name="Baek I."/>
            <person name="Lee Y.M."/>
            <person name="Baek K."/>
            <person name="Ko G."/>
        </authorList>
    </citation>
    <scope>NUCLEOTIDE SEQUENCE</scope>
    <source>
        <strain evidence="10">SNUG30370</strain>
    </source>
</reference>
<dbReference type="PANTHER" id="PTHR21198:SF3">
    <property type="entry name" value="GLUTAMATE RACEMASE"/>
    <property type="match status" value="1"/>
</dbReference>
<evidence type="ECO:0000313" key="10">
    <source>
        <dbReference type="EMBL" id="PST38110.1"/>
    </source>
</evidence>
<protein>
    <recommendedName>
        <fullName evidence="7 8">Glutamate racemase</fullName>
        <ecNumber evidence="2 8">5.1.1.3</ecNumber>
    </recommendedName>
</protein>
<comment type="catalytic activity">
    <reaction evidence="1 8">
        <text>L-glutamate = D-glutamate</text>
        <dbReference type="Rhea" id="RHEA:12813"/>
        <dbReference type="ChEBI" id="CHEBI:29985"/>
        <dbReference type="ChEBI" id="CHEBI:29986"/>
        <dbReference type="EC" id="5.1.1.3"/>
    </reaction>
</comment>
<dbReference type="SUPFAM" id="SSF53681">
    <property type="entry name" value="Aspartate/glutamate racemase"/>
    <property type="match status" value="2"/>
</dbReference>
<dbReference type="InterPro" id="IPR004391">
    <property type="entry name" value="Glu_race"/>
</dbReference>
<dbReference type="Proteomes" id="UP001198439">
    <property type="component" value="Unassembled WGS sequence"/>
</dbReference>
<dbReference type="Gene3D" id="3.40.50.1860">
    <property type="match status" value="2"/>
</dbReference>
<evidence type="ECO:0000313" key="11">
    <source>
        <dbReference type="Proteomes" id="UP000241201"/>
    </source>
</evidence>
<evidence type="ECO:0000256" key="4">
    <source>
        <dbReference type="ARBA" id="ARBA00022984"/>
    </source>
</evidence>
<comment type="pathway">
    <text evidence="8">Cell wall biogenesis; peptidoglycan biosynthesis.</text>
</comment>
<feature type="binding site" evidence="8">
    <location>
        <begin position="71"/>
        <end position="72"/>
    </location>
    <ligand>
        <name>substrate</name>
    </ligand>
</feature>
<dbReference type="EMBL" id="PYLP01000018">
    <property type="protein sequence ID" value="PST38110.1"/>
    <property type="molecule type" value="Genomic_DNA"/>
</dbReference>
<dbReference type="InterPro" id="IPR015942">
    <property type="entry name" value="Asp/Glu/hydantoin_racemase"/>
</dbReference>
<comment type="function">
    <text evidence="8">Provides the (R)-glutamate required for cell wall biosynthesis.</text>
</comment>
<keyword evidence="5 8" id="KW-0413">Isomerase</keyword>
<dbReference type="PROSITE" id="PS00923">
    <property type="entry name" value="ASP_GLU_RACEMASE_1"/>
    <property type="match status" value="1"/>
</dbReference>
<feature type="binding site" evidence="8">
    <location>
        <begin position="39"/>
        <end position="40"/>
    </location>
    <ligand>
        <name>substrate</name>
    </ligand>
</feature>
<sequence length="255" mass="29197">MKIGIFDSGIGGLSVLYEAMHLLPHEQFIYYADEKHVPYGEKTKEEIIGYVDEIIQFMIERDCKAIVIACNTATSAAVSIMRKKYHIPIIGMEPAVKKAVDLYGKQKVLVCATPITVKGKKMLDLVERVDKDHLVDLVALPKLVRFAERLEFESEDVLAYLKEALSCFDFEEYGSLVLGCTHFNYFKDSFHKLLPQVHLLDGNLGTINYLIKNIELEDLESSVEYYYSGQRVLGKELQRIECYLKRLEKMKDIGK</sequence>
<evidence type="ECO:0000256" key="7">
    <source>
        <dbReference type="ARBA" id="ARBA00070053"/>
    </source>
</evidence>
<dbReference type="GO" id="GO:0008360">
    <property type="term" value="P:regulation of cell shape"/>
    <property type="evidence" value="ECO:0007669"/>
    <property type="project" value="UniProtKB-KW"/>
</dbReference>
<evidence type="ECO:0000256" key="5">
    <source>
        <dbReference type="ARBA" id="ARBA00023235"/>
    </source>
</evidence>
<keyword evidence="3 8" id="KW-0133">Cell shape</keyword>
<comment type="similarity">
    <text evidence="8">Belongs to the aspartate/glutamate racemases family.</text>
</comment>
<feature type="binding site" evidence="8">
    <location>
        <begin position="7"/>
        <end position="8"/>
    </location>
    <ligand>
        <name>substrate</name>
    </ligand>
</feature>
<feature type="binding site" evidence="8">
    <location>
        <begin position="181"/>
        <end position="182"/>
    </location>
    <ligand>
        <name>substrate</name>
    </ligand>
</feature>
<name>A0A2T3FS65_9FIRM</name>
<dbReference type="PANTHER" id="PTHR21198">
    <property type="entry name" value="GLUTAMATE RACEMASE"/>
    <property type="match status" value="1"/>
</dbReference>
<dbReference type="InterPro" id="IPR001920">
    <property type="entry name" value="Asp/Glu_race"/>
</dbReference>
<keyword evidence="11" id="KW-1185">Reference proteome</keyword>
<dbReference type="AlphaFoldDB" id="A0A2T3FS65"/>
<accession>A0A2T3FS65</accession>
<dbReference type="HAMAP" id="MF_00258">
    <property type="entry name" value="Glu_racemase"/>
    <property type="match status" value="1"/>
</dbReference>
<feature type="active site" description="Proton donor/acceptor" evidence="8">
    <location>
        <position position="180"/>
    </location>
</feature>
<reference evidence="11" key="1">
    <citation type="submission" date="2018-03" db="EMBL/GenBank/DDBJ databases">
        <title>Lachnoclostridium SNUG30370 gen.nov., sp.nov., isolated from human faeces.</title>
        <authorList>
            <person name="Seo B."/>
            <person name="Jeon K."/>
            <person name="Ko G."/>
        </authorList>
    </citation>
    <scope>NUCLEOTIDE SEQUENCE [LARGE SCALE GENOMIC DNA]</scope>
    <source>
        <strain evidence="11">SNUG30370</strain>
    </source>
</reference>
<dbReference type="FunFam" id="3.40.50.1860:FF:000002">
    <property type="entry name" value="Glutamate racemase"/>
    <property type="match status" value="1"/>
</dbReference>
<dbReference type="RefSeq" id="WP_106988617.1">
    <property type="nucleotide sequence ID" value="NZ_DBGCOW010000060.1"/>
</dbReference>
<dbReference type="GO" id="GO:0071555">
    <property type="term" value="P:cell wall organization"/>
    <property type="evidence" value="ECO:0007669"/>
    <property type="project" value="UniProtKB-KW"/>
</dbReference>
<dbReference type="InterPro" id="IPR018187">
    <property type="entry name" value="Asp/Glu_racemase_AS_1"/>
</dbReference>
<dbReference type="Pfam" id="PF01177">
    <property type="entry name" value="Asp_Glu_race"/>
    <property type="match status" value="1"/>
</dbReference>
<keyword evidence="6 8" id="KW-0961">Cell wall biogenesis/degradation</keyword>
<dbReference type="EC" id="5.1.1.3" evidence="2 8"/>
<gene>
    <name evidence="8 10" type="primary">murI</name>
    <name evidence="10" type="ORF">C7U55_11080</name>
    <name evidence="9" type="ORF">LJD69_08765</name>
</gene>